<dbReference type="NCBIfam" id="TIGR01488">
    <property type="entry name" value="HAD-SF-IB"/>
    <property type="match status" value="1"/>
</dbReference>
<proteinExistence type="inferred from homology"/>
<comment type="function">
    <text evidence="4">Dephosphorylates 2-hydroxy-3-keto-5-methylthiopentenyl-1-phosphate (HK-MTPenyl-1-P) yielding 1,2-dihydroxy-3-keto-5-methylthiopentene (DHK-MTPene).</text>
</comment>
<organism evidence="5 6">
    <name type="scientific">Paenibacillus aquistagni</name>
    <dbReference type="NCBI Taxonomy" id="1852522"/>
    <lineage>
        <taxon>Bacteria</taxon>
        <taxon>Bacillati</taxon>
        <taxon>Bacillota</taxon>
        <taxon>Bacilli</taxon>
        <taxon>Bacillales</taxon>
        <taxon>Paenibacillaceae</taxon>
        <taxon>Paenibacillus</taxon>
    </lineage>
</organism>
<dbReference type="InterPro" id="IPR006384">
    <property type="entry name" value="HAD_hydro_PyrdxlP_Pase-like"/>
</dbReference>
<dbReference type="CDD" id="cd07524">
    <property type="entry name" value="HAD_Pase"/>
    <property type="match status" value="1"/>
</dbReference>
<name>A0A1X7JEH9_9BACL</name>
<gene>
    <name evidence="4" type="primary">mtnX</name>
    <name evidence="5" type="ORF">SAMN06295960_1488</name>
</gene>
<dbReference type="EC" id="3.1.3.87" evidence="4"/>
<dbReference type="SUPFAM" id="SSF56784">
    <property type="entry name" value="HAD-like"/>
    <property type="match status" value="1"/>
</dbReference>
<dbReference type="PANTHER" id="PTHR28181">
    <property type="entry name" value="UPF0655 PROTEIN YCR015C"/>
    <property type="match status" value="1"/>
</dbReference>
<dbReference type="InterPro" id="IPR036412">
    <property type="entry name" value="HAD-like_sf"/>
</dbReference>
<dbReference type="PANTHER" id="PTHR28181:SF2">
    <property type="entry name" value="PHOSPHORIC MONOESTER HYDROLASE"/>
    <property type="match status" value="1"/>
</dbReference>
<evidence type="ECO:0000256" key="3">
    <source>
        <dbReference type="ARBA" id="ARBA00023167"/>
    </source>
</evidence>
<evidence type="ECO:0000313" key="6">
    <source>
        <dbReference type="Proteomes" id="UP000193834"/>
    </source>
</evidence>
<dbReference type="HAMAP" id="MF_01680">
    <property type="entry name" value="Salvage_MtnX"/>
    <property type="match status" value="1"/>
</dbReference>
<accession>A0A1X7JEH9</accession>
<dbReference type="InterPro" id="IPR017718">
    <property type="entry name" value="HAD-SF_hydro_IB_MtnX"/>
</dbReference>
<reference evidence="5 6" key="1">
    <citation type="submission" date="2017-04" db="EMBL/GenBank/DDBJ databases">
        <authorList>
            <person name="Afonso C.L."/>
            <person name="Miller P.J."/>
            <person name="Scott M.A."/>
            <person name="Spackman E."/>
            <person name="Goraichik I."/>
            <person name="Dimitrov K.M."/>
            <person name="Suarez D.L."/>
            <person name="Swayne D.E."/>
        </authorList>
    </citation>
    <scope>NUCLEOTIDE SEQUENCE [LARGE SCALE GENOMIC DNA]</scope>
    <source>
        <strain evidence="5 6">11</strain>
    </source>
</reference>
<protein>
    <recommendedName>
        <fullName evidence="4">2-hydroxy-3-keto-5-methylthiopentenyl-1-phosphate phosphatase</fullName>
        <shortName evidence="4">HK-MTPenyl-1-P phosphatase</shortName>
        <ecNumber evidence="4">3.1.3.87</ecNumber>
    </recommendedName>
</protein>
<evidence type="ECO:0000256" key="2">
    <source>
        <dbReference type="ARBA" id="ARBA00022801"/>
    </source>
</evidence>
<keyword evidence="1 4" id="KW-0028">Amino-acid biosynthesis</keyword>
<comment type="pathway">
    <text evidence="4">Amino-acid biosynthesis; L-methionine biosynthesis via salvage pathway; L-methionine from S-methyl-5-thio-alpha-D-ribose 1-phosphate: step 4/6.</text>
</comment>
<evidence type="ECO:0000256" key="4">
    <source>
        <dbReference type="HAMAP-Rule" id="MF_01680"/>
    </source>
</evidence>
<evidence type="ECO:0000256" key="1">
    <source>
        <dbReference type="ARBA" id="ARBA00022605"/>
    </source>
</evidence>
<dbReference type="InterPro" id="IPR050849">
    <property type="entry name" value="HAD-like_hydrolase_phosphatase"/>
</dbReference>
<dbReference type="AlphaFoldDB" id="A0A1X7JEH9"/>
<sequence>MTAKKRKVVFCDFDGTITNNDNIVALFKHFQPKGWDQIVLDIVSEKKSVRQGVGELFHLLPSSMREEVVERAIQQAIIRPGFKEFLAYCKDNDIEFYVTSGGIDFFVYPLLRNFNIPQDHIFCNGSDFTGEHITITWPHACKEPCENDCGMCKTTIVRQFSAEQYERIVIGDSVTDFAAAKLVDFIYARAQLIEKCEQLKLPYAPFETFHDIIQHFSEQEAVGRE</sequence>
<keyword evidence="3 4" id="KW-0486">Methionine biosynthesis</keyword>
<comment type="similarity">
    <text evidence="4">Belongs to the HAD-like hydrolase superfamily. MtnX family.</text>
</comment>
<evidence type="ECO:0000313" key="5">
    <source>
        <dbReference type="EMBL" id="SMG26086.1"/>
    </source>
</evidence>
<comment type="catalytic activity">
    <reaction evidence="4">
        <text>2-hydroxy-5-methylsulfanyl-3-oxopent-1-enyl phosphate + H2O = 1,2-dihydroxy-5-(methylsulfanyl)pent-1-en-3-one + phosphate</text>
        <dbReference type="Rhea" id="RHEA:14481"/>
        <dbReference type="ChEBI" id="CHEBI:15377"/>
        <dbReference type="ChEBI" id="CHEBI:43474"/>
        <dbReference type="ChEBI" id="CHEBI:49252"/>
        <dbReference type="ChEBI" id="CHEBI:59505"/>
        <dbReference type="EC" id="3.1.3.87"/>
    </reaction>
</comment>
<dbReference type="OrthoDB" id="9804940at2"/>
<dbReference type="Gene3D" id="3.40.50.1000">
    <property type="entry name" value="HAD superfamily/HAD-like"/>
    <property type="match status" value="1"/>
</dbReference>
<dbReference type="EMBL" id="FXAZ01000001">
    <property type="protein sequence ID" value="SMG26086.1"/>
    <property type="molecule type" value="Genomic_DNA"/>
</dbReference>
<dbReference type="STRING" id="1852522.SAMN06295960_1488"/>
<keyword evidence="6" id="KW-1185">Reference proteome</keyword>
<dbReference type="UniPathway" id="UPA00904">
    <property type="reaction ID" value="UER00877"/>
</dbReference>
<keyword evidence="2 4" id="KW-0378">Hydrolase</keyword>
<dbReference type="RefSeq" id="WP_085493626.1">
    <property type="nucleotide sequence ID" value="NZ_FXAZ01000001.1"/>
</dbReference>
<dbReference type="InterPro" id="IPR023214">
    <property type="entry name" value="HAD_sf"/>
</dbReference>
<dbReference type="NCBIfam" id="NF007103">
    <property type="entry name" value="PRK09552.1"/>
    <property type="match status" value="1"/>
</dbReference>
<dbReference type="GO" id="GO:0019509">
    <property type="term" value="P:L-methionine salvage from methylthioadenosine"/>
    <property type="evidence" value="ECO:0007669"/>
    <property type="project" value="UniProtKB-UniRule"/>
</dbReference>
<dbReference type="Pfam" id="PF12710">
    <property type="entry name" value="HAD"/>
    <property type="match status" value="1"/>
</dbReference>
<dbReference type="GO" id="GO:0043716">
    <property type="term" value="F:2-hydroxy-3-keto-5-methylthiopentenyl-1-phosphate phosphatase activity"/>
    <property type="evidence" value="ECO:0007669"/>
    <property type="project" value="UniProtKB-UniRule"/>
</dbReference>
<dbReference type="Gene3D" id="3.90.1470.20">
    <property type="match status" value="1"/>
</dbReference>
<dbReference type="NCBIfam" id="TIGR01489">
    <property type="entry name" value="DKMTPPase-SF"/>
    <property type="match status" value="1"/>
</dbReference>
<dbReference type="Proteomes" id="UP000193834">
    <property type="component" value="Unassembled WGS sequence"/>
</dbReference>